<feature type="compositionally biased region" description="Polar residues" evidence="1">
    <location>
        <begin position="745"/>
        <end position="754"/>
    </location>
</feature>
<keyword evidence="3" id="KW-1185">Reference proteome</keyword>
<sequence length="754" mass="84970">MSSPHSVPPAPEAPPPSPTTPHTAALNKLHGEISDAILNYETDFSYVNFSEELFGDKNVISDQDMRRVPSVLSLFSEKSEESSARVNPSPTNYPQLFTSPKHILNSSAYNLLPLVESLESEKSIKKVPSLADLKGQHFQDSLNRLGVKIVDDDDFEYPDSDEEEAAPQQQARQQAQQQAQQQSAETPNTIDNDNNNPNDGTQPTTLQTASSTTSKLLMTPSFVQSMSEYAFRREQFMEKIEEGSLVASMTPSKEGAVDKRQQINLDFYSDENQARRRHIKKHPQFIAIVMKLWNCVDLIKDEEGFLTKAPYLQMSFKITCLIVPPPIDAAFAKRHAEEDWEADTKGKGKLLFDEFFVSIFQLVDTWTESCNAEDYIEMVLRLVDGICFHDNGGLQFKADEKIVFDRFFSFIGDVKTIEPYGVPLNKTEEDKEEGKQNPSKLIEHSTSPGPSSSTKKKGKKGKKNSKTKKPTILPLDKVTSLIGRLYSEKAKADFWIDKKEETTTATTTPAVASNRKRPSLINPKSLKKLRFDAFIMRHFKSQHGTRGIARRHLRNFVVSVQHLCAESARVEVFRKLAGIPKLDGSSEPYIPSLIVRYFLPLMQNIFSSSEGIAKGMAGKEVCQAPVTKVVEVVERSLTGVYFGSRMVGNFKINCEKIKVSDSKTKKQMLDFDEACEMAYPLFVYSDSMRAFSQVRGARTIQRWFRSGPWPPYTREVVQPQEPIAEQGSLNSPRTKLEEARKLDNEINSSESQPQ</sequence>
<dbReference type="Proteomes" id="UP001165160">
    <property type="component" value="Unassembled WGS sequence"/>
</dbReference>
<proteinExistence type="predicted"/>
<dbReference type="AlphaFoldDB" id="A0A9W7FB97"/>
<evidence type="ECO:0000313" key="3">
    <source>
        <dbReference type="Proteomes" id="UP001165160"/>
    </source>
</evidence>
<protein>
    <submittedName>
        <fullName evidence="2">Uncharacterized protein</fullName>
    </submittedName>
</protein>
<feature type="compositionally biased region" description="Acidic residues" evidence="1">
    <location>
        <begin position="153"/>
        <end position="165"/>
    </location>
</feature>
<organism evidence="2 3">
    <name type="scientific">Triparma verrucosa</name>
    <dbReference type="NCBI Taxonomy" id="1606542"/>
    <lineage>
        <taxon>Eukaryota</taxon>
        <taxon>Sar</taxon>
        <taxon>Stramenopiles</taxon>
        <taxon>Ochrophyta</taxon>
        <taxon>Bolidophyceae</taxon>
        <taxon>Parmales</taxon>
        <taxon>Triparmaceae</taxon>
        <taxon>Triparma</taxon>
    </lineage>
</organism>
<feature type="compositionally biased region" description="Basic and acidic residues" evidence="1">
    <location>
        <begin position="734"/>
        <end position="744"/>
    </location>
</feature>
<accession>A0A9W7FB97</accession>
<evidence type="ECO:0000313" key="2">
    <source>
        <dbReference type="EMBL" id="GMI08977.1"/>
    </source>
</evidence>
<evidence type="ECO:0000256" key="1">
    <source>
        <dbReference type="SAM" id="MobiDB-lite"/>
    </source>
</evidence>
<feature type="compositionally biased region" description="Low complexity" evidence="1">
    <location>
        <begin position="166"/>
        <end position="205"/>
    </location>
</feature>
<feature type="compositionally biased region" description="Basic residues" evidence="1">
    <location>
        <begin position="454"/>
        <end position="469"/>
    </location>
</feature>
<feature type="compositionally biased region" description="Basic and acidic residues" evidence="1">
    <location>
        <begin position="426"/>
        <end position="435"/>
    </location>
</feature>
<gene>
    <name evidence="2" type="ORF">TrVE_jg11430</name>
</gene>
<comment type="caution">
    <text evidence="2">The sequence shown here is derived from an EMBL/GenBank/DDBJ whole genome shotgun (WGS) entry which is preliminary data.</text>
</comment>
<reference evidence="3" key="1">
    <citation type="journal article" date="2023" name="Commun. Biol.">
        <title>Genome analysis of Parmales, the sister group of diatoms, reveals the evolutionary specialization of diatoms from phago-mixotrophs to photoautotrophs.</title>
        <authorList>
            <person name="Ban H."/>
            <person name="Sato S."/>
            <person name="Yoshikawa S."/>
            <person name="Yamada K."/>
            <person name="Nakamura Y."/>
            <person name="Ichinomiya M."/>
            <person name="Sato N."/>
            <person name="Blanc-Mathieu R."/>
            <person name="Endo H."/>
            <person name="Kuwata A."/>
            <person name="Ogata H."/>
        </authorList>
    </citation>
    <scope>NUCLEOTIDE SEQUENCE [LARGE SCALE GENOMIC DNA]</scope>
    <source>
        <strain evidence="3">NIES 3699</strain>
    </source>
</reference>
<dbReference type="EMBL" id="BRXX01000391">
    <property type="protein sequence ID" value="GMI08977.1"/>
    <property type="molecule type" value="Genomic_DNA"/>
</dbReference>
<feature type="region of interest" description="Disordered" evidence="1">
    <location>
        <begin position="719"/>
        <end position="754"/>
    </location>
</feature>
<name>A0A9W7FB97_9STRA</name>
<feature type="compositionally biased region" description="Pro residues" evidence="1">
    <location>
        <begin position="1"/>
        <end position="19"/>
    </location>
</feature>
<feature type="region of interest" description="Disordered" evidence="1">
    <location>
        <begin position="425"/>
        <end position="470"/>
    </location>
</feature>
<feature type="region of interest" description="Disordered" evidence="1">
    <location>
        <begin position="153"/>
        <end position="213"/>
    </location>
</feature>
<feature type="region of interest" description="Disordered" evidence="1">
    <location>
        <begin position="1"/>
        <end position="25"/>
    </location>
</feature>